<feature type="domain" description="V-SNARE coiled-coil homology" evidence="17">
    <location>
        <begin position="147"/>
        <end position="207"/>
    </location>
</feature>
<dbReference type="GO" id="GO:0031201">
    <property type="term" value="C:SNARE complex"/>
    <property type="evidence" value="ECO:0007669"/>
    <property type="project" value="TreeGrafter"/>
</dbReference>
<evidence type="ECO:0000256" key="4">
    <source>
        <dbReference type="ARBA" id="ARBA00022692"/>
    </source>
</evidence>
<dbReference type="Pfam" id="PF00957">
    <property type="entry name" value="Synaptobrevin"/>
    <property type="match status" value="1"/>
</dbReference>
<dbReference type="AlphaFoldDB" id="A0A0B2UUE5"/>
<dbReference type="GO" id="GO:0005765">
    <property type="term" value="C:lysosomal membrane"/>
    <property type="evidence" value="ECO:0007669"/>
    <property type="project" value="UniProtKB-SubCell"/>
</dbReference>
<dbReference type="PRINTS" id="PR00219">
    <property type="entry name" value="SYNAPTOBREVN"/>
</dbReference>
<dbReference type="SUPFAM" id="SSF58038">
    <property type="entry name" value="SNARE fusion complex"/>
    <property type="match status" value="1"/>
</dbReference>
<dbReference type="InterPro" id="IPR051097">
    <property type="entry name" value="Synaptobrevin-like_transport"/>
</dbReference>
<evidence type="ECO:0000256" key="7">
    <source>
        <dbReference type="ARBA" id="ARBA00023136"/>
    </source>
</evidence>
<evidence type="ECO:0000256" key="10">
    <source>
        <dbReference type="ARBA" id="ARBA00037845"/>
    </source>
</evidence>
<evidence type="ECO:0000256" key="6">
    <source>
        <dbReference type="ARBA" id="ARBA00022989"/>
    </source>
</evidence>
<proteinExistence type="inferred from homology"/>
<dbReference type="STRING" id="6265.A0A0B2UUE5"/>
<keyword evidence="5" id="KW-0653">Protein transport</keyword>
<dbReference type="GO" id="GO:0031902">
    <property type="term" value="C:late endosome membrane"/>
    <property type="evidence" value="ECO:0007669"/>
    <property type="project" value="UniProtKB-SubCell"/>
</dbReference>
<gene>
    <name evidence="18" type="primary">Vamp7</name>
    <name evidence="18" type="ORF">Tcan_12530</name>
</gene>
<comment type="subcellular location">
    <subcellularLocation>
        <location evidence="12">Cytoplasmic vesicle</location>
        <location evidence="12">Phagosome membrane</location>
        <topology evidence="12">Single-pass type IV membrane protein</topology>
    </subcellularLocation>
    <subcellularLocation>
        <location evidence="9">Cytoplasmic vesicle</location>
        <location evidence="9">Secretory vesicle membrane</location>
        <topology evidence="9">Single-pass type IV membrane protein</topology>
    </subcellularLocation>
    <subcellularLocation>
        <location evidence="1">Endoplasmic reticulum membrane</location>
        <topology evidence="1">Single-pass type IV membrane protein</topology>
    </subcellularLocation>
    <subcellularLocation>
        <location evidence="8">Golgi apparatus</location>
        <location evidence="8">trans-Golgi network membrane</location>
        <topology evidence="8">Single-pass type IV membrane protein</topology>
    </subcellularLocation>
    <subcellularLocation>
        <location evidence="10">Late endosome membrane</location>
        <topology evidence="10">Single-pass type IV membrane protein</topology>
    </subcellularLocation>
    <subcellularLocation>
        <location evidence="11">Lysosome membrane</location>
        <topology evidence="11">Single-pass type IV membrane protein</topology>
    </subcellularLocation>
</comment>
<reference evidence="18 19" key="1">
    <citation type="submission" date="2014-11" db="EMBL/GenBank/DDBJ databases">
        <title>Genetic blueprint of the zoonotic pathogen Toxocara canis.</title>
        <authorList>
            <person name="Zhu X.-Q."/>
            <person name="Korhonen P.K."/>
            <person name="Cai H."/>
            <person name="Young N.D."/>
            <person name="Nejsum P."/>
            <person name="von Samson-Himmelstjerna G."/>
            <person name="Boag P.R."/>
            <person name="Tan P."/>
            <person name="Li Q."/>
            <person name="Min J."/>
            <person name="Yang Y."/>
            <person name="Wang X."/>
            <person name="Fang X."/>
            <person name="Hall R.S."/>
            <person name="Hofmann A."/>
            <person name="Sternberg P.W."/>
            <person name="Jex A.R."/>
            <person name="Gasser R.B."/>
        </authorList>
    </citation>
    <scope>NUCLEOTIDE SEQUENCE [LARGE SCALE GENOMIC DNA]</scope>
    <source>
        <strain evidence="18">PN_DK_2014</strain>
    </source>
</reference>
<evidence type="ECO:0000256" key="2">
    <source>
        <dbReference type="ARBA" id="ARBA00008025"/>
    </source>
</evidence>
<evidence type="ECO:0000256" key="8">
    <source>
        <dbReference type="ARBA" id="ARBA00037801"/>
    </source>
</evidence>
<feature type="transmembrane region" description="Helical" evidence="16">
    <location>
        <begin position="211"/>
        <end position="231"/>
    </location>
</feature>
<evidence type="ECO:0000256" key="16">
    <source>
        <dbReference type="SAM" id="Phobius"/>
    </source>
</evidence>
<dbReference type="Proteomes" id="UP000031036">
    <property type="component" value="Unassembled WGS sequence"/>
</dbReference>
<evidence type="ECO:0000256" key="5">
    <source>
        <dbReference type="ARBA" id="ARBA00022927"/>
    </source>
</evidence>
<name>A0A0B2UUE5_TOXCA</name>
<dbReference type="Gene3D" id="1.20.5.110">
    <property type="match status" value="1"/>
</dbReference>
<dbReference type="PANTHER" id="PTHR21136:SF168">
    <property type="entry name" value="VESICLE-ASSOCIATED MEMBRANE PROTEIN 9"/>
    <property type="match status" value="1"/>
</dbReference>
<dbReference type="PANTHER" id="PTHR21136">
    <property type="entry name" value="SNARE PROTEINS"/>
    <property type="match status" value="1"/>
</dbReference>
<dbReference type="GO" id="GO:0030670">
    <property type="term" value="C:phagocytic vesicle membrane"/>
    <property type="evidence" value="ECO:0007669"/>
    <property type="project" value="UniProtKB-SubCell"/>
</dbReference>
<evidence type="ECO:0000256" key="12">
    <source>
        <dbReference type="ARBA" id="ARBA00037875"/>
    </source>
</evidence>
<dbReference type="GO" id="GO:0000149">
    <property type="term" value="F:SNARE binding"/>
    <property type="evidence" value="ECO:0007669"/>
    <property type="project" value="TreeGrafter"/>
</dbReference>
<evidence type="ECO:0000256" key="15">
    <source>
        <dbReference type="PROSITE-ProRule" id="PRU00290"/>
    </source>
</evidence>
<organism evidence="18 19">
    <name type="scientific">Toxocara canis</name>
    <name type="common">Canine roundworm</name>
    <dbReference type="NCBI Taxonomy" id="6265"/>
    <lineage>
        <taxon>Eukaryota</taxon>
        <taxon>Metazoa</taxon>
        <taxon>Ecdysozoa</taxon>
        <taxon>Nematoda</taxon>
        <taxon>Chromadorea</taxon>
        <taxon>Rhabditida</taxon>
        <taxon>Spirurina</taxon>
        <taxon>Ascaridomorpha</taxon>
        <taxon>Ascaridoidea</taxon>
        <taxon>Toxocaridae</taxon>
        <taxon>Toxocara</taxon>
    </lineage>
</organism>
<dbReference type="GO" id="GO:0006887">
    <property type="term" value="P:exocytosis"/>
    <property type="evidence" value="ECO:0007669"/>
    <property type="project" value="TreeGrafter"/>
</dbReference>
<evidence type="ECO:0000259" key="17">
    <source>
        <dbReference type="PROSITE" id="PS50892"/>
    </source>
</evidence>
<dbReference type="GO" id="GO:0005794">
    <property type="term" value="C:Golgi apparatus"/>
    <property type="evidence" value="ECO:0007669"/>
    <property type="project" value="UniProtKB-SubCell"/>
</dbReference>
<dbReference type="CDD" id="cd15843">
    <property type="entry name" value="R-SNARE"/>
    <property type="match status" value="1"/>
</dbReference>
<keyword evidence="6 16" id="KW-1133">Transmembrane helix</keyword>
<keyword evidence="19" id="KW-1185">Reference proteome</keyword>
<comment type="caution">
    <text evidence="18">The sequence shown here is derived from an EMBL/GenBank/DDBJ whole genome shotgun (WGS) entry which is preliminary data.</text>
</comment>
<accession>A0A0B2UUE5</accession>
<dbReference type="OrthoDB" id="190375at2759"/>
<dbReference type="GO" id="GO:0005789">
    <property type="term" value="C:endoplasmic reticulum membrane"/>
    <property type="evidence" value="ECO:0007669"/>
    <property type="project" value="UniProtKB-SubCell"/>
</dbReference>
<dbReference type="InterPro" id="IPR042855">
    <property type="entry name" value="V_SNARE_CC"/>
</dbReference>
<evidence type="ECO:0000256" key="3">
    <source>
        <dbReference type="ARBA" id="ARBA00022448"/>
    </source>
</evidence>
<dbReference type="GO" id="GO:0030658">
    <property type="term" value="C:transport vesicle membrane"/>
    <property type="evidence" value="ECO:0007669"/>
    <property type="project" value="UniProtKB-SubCell"/>
</dbReference>
<keyword evidence="15" id="KW-0175">Coiled coil</keyword>
<dbReference type="EMBL" id="JPKZ01003186">
    <property type="protein sequence ID" value="KHN72849.1"/>
    <property type="molecule type" value="Genomic_DNA"/>
</dbReference>
<dbReference type="PROSITE" id="PS50892">
    <property type="entry name" value="V_SNARE"/>
    <property type="match status" value="1"/>
</dbReference>
<evidence type="ECO:0000256" key="13">
    <source>
        <dbReference type="ARBA" id="ARBA00039269"/>
    </source>
</evidence>
<dbReference type="FunFam" id="1.20.5.110:FF:000004">
    <property type="entry name" value="Vesicle-associated membrane protein 7"/>
    <property type="match status" value="1"/>
</dbReference>
<evidence type="ECO:0000313" key="19">
    <source>
        <dbReference type="Proteomes" id="UP000031036"/>
    </source>
</evidence>
<dbReference type="GO" id="GO:0006906">
    <property type="term" value="P:vesicle fusion"/>
    <property type="evidence" value="ECO:0007669"/>
    <property type="project" value="TreeGrafter"/>
</dbReference>
<comment type="similarity">
    <text evidence="2">Belongs to the synaptobrevin family.</text>
</comment>
<sequence length="240" mass="26391">MSQVLTCLLCRPSASGSLIILGDYTLNGGASNGNVQPAISDIRQVILQRGRLHFTNKDSVNLAHFVCHFSVVAENPCTLVYACVAEAGLAQCKAAVFLDLLQGAIMNDAALLARLADSGDYQLQQQIGPKFAELMMEQNKENAQSTRMSQLQQQVNDVKTVMNSNVQRILERGDRLENLEGRTEALTQSSESFKVSARRVHRQLCRKNAKWTIIIIIGSVVVVIIIILIILNSVGVFDHK</sequence>
<dbReference type="GO" id="GO:0005484">
    <property type="term" value="F:SNAP receptor activity"/>
    <property type="evidence" value="ECO:0007669"/>
    <property type="project" value="TreeGrafter"/>
</dbReference>
<dbReference type="GO" id="GO:0015031">
    <property type="term" value="P:protein transport"/>
    <property type="evidence" value="ECO:0007669"/>
    <property type="project" value="UniProtKB-KW"/>
</dbReference>
<dbReference type="InterPro" id="IPR001388">
    <property type="entry name" value="Synaptobrevin-like"/>
</dbReference>
<keyword evidence="3" id="KW-0813">Transport</keyword>
<protein>
    <recommendedName>
        <fullName evidence="13">Vesicle-associated membrane protein 7</fullName>
    </recommendedName>
    <alternativeName>
        <fullName evidence="14">Synaptobrevin-like protein 1</fullName>
    </alternativeName>
</protein>
<evidence type="ECO:0000256" key="1">
    <source>
        <dbReference type="ARBA" id="ARBA00004163"/>
    </source>
</evidence>
<evidence type="ECO:0000256" key="9">
    <source>
        <dbReference type="ARBA" id="ARBA00037803"/>
    </source>
</evidence>
<evidence type="ECO:0000313" key="18">
    <source>
        <dbReference type="EMBL" id="KHN72849.1"/>
    </source>
</evidence>
<evidence type="ECO:0000256" key="14">
    <source>
        <dbReference type="ARBA" id="ARBA00042194"/>
    </source>
</evidence>
<evidence type="ECO:0000256" key="11">
    <source>
        <dbReference type="ARBA" id="ARBA00037863"/>
    </source>
</evidence>
<keyword evidence="7 16" id="KW-0472">Membrane</keyword>
<keyword evidence="4 16" id="KW-0812">Transmembrane</keyword>
<dbReference type="OMA" id="VVVIETF"/>